<feature type="region of interest" description="Disordered" evidence="1">
    <location>
        <begin position="184"/>
        <end position="377"/>
    </location>
</feature>
<proteinExistence type="predicted"/>
<dbReference type="GeneID" id="19308026"/>
<gene>
    <name evidence="2" type="ORF">GLOTRDRAFT_69896</name>
</gene>
<dbReference type="EMBL" id="KB469297">
    <property type="protein sequence ID" value="EPQ58893.1"/>
    <property type="molecule type" value="Genomic_DNA"/>
</dbReference>
<dbReference type="Proteomes" id="UP000030669">
    <property type="component" value="Unassembled WGS sequence"/>
</dbReference>
<dbReference type="AlphaFoldDB" id="S7QI41"/>
<dbReference type="OrthoDB" id="3245731at2759"/>
<evidence type="ECO:0000256" key="1">
    <source>
        <dbReference type="SAM" id="MobiDB-lite"/>
    </source>
</evidence>
<evidence type="ECO:0000313" key="2">
    <source>
        <dbReference type="EMBL" id="EPQ58893.1"/>
    </source>
</evidence>
<dbReference type="KEGG" id="gtr:GLOTRDRAFT_69896"/>
<protein>
    <recommendedName>
        <fullName evidence="4">C2H2-type domain-containing protein</fullName>
    </recommendedName>
</protein>
<evidence type="ECO:0008006" key="4">
    <source>
        <dbReference type="Google" id="ProtNLM"/>
    </source>
</evidence>
<accession>S7QI41</accession>
<sequence>MDNDGAQVLPSPEVVEDAIASTSVDTDALLSLISSVPPKTLHAYTLKRIPASEPSIVSSLHTFFSELTPPPLLHCVRCHKDYTEVENDDRSCLIAHDDDSAEVERVGAKGKGRAAAGTGGYETLWGCCGKTVEGDGDMGPPDGWCYEGKHTTDIKRARFRADSTPTDDKLISCYKLNCHGIRSQLPRASTPTSSPRSRIADNYSPGRLRKRRRSTRDKEDQEMRSASDAESDGTNDSLAGELREKEGSAAGSVVDKSKGKAKPSSDQPKRKPGRPRKKKDEDMDIDSDAASVKSHKSVRKPRPKALAQTKEQGTKSDNEDAMSVVSTSSAKPNVKSVKGSMKPRSRAAPSKSKLGQDATVVMAVNEEAPQRKKTKTT</sequence>
<feature type="compositionally biased region" description="Basic and acidic residues" evidence="1">
    <location>
        <begin position="216"/>
        <end position="227"/>
    </location>
</feature>
<organism evidence="2 3">
    <name type="scientific">Gloeophyllum trabeum (strain ATCC 11539 / FP-39264 / Madison 617)</name>
    <name type="common">Brown rot fungus</name>
    <dbReference type="NCBI Taxonomy" id="670483"/>
    <lineage>
        <taxon>Eukaryota</taxon>
        <taxon>Fungi</taxon>
        <taxon>Dikarya</taxon>
        <taxon>Basidiomycota</taxon>
        <taxon>Agaricomycotina</taxon>
        <taxon>Agaricomycetes</taxon>
        <taxon>Gloeophyllales</taxon>
        <taxon>Gloeophyllaceae</taxon>
        <taxon>Gloeophyllum</taxon>
    </lineage>
</organism>
<dbReference type="HOGENOM" id="CLU_037432_0_0_1"/>
<dbReference type="eggNOG" id="ENOG502SNK5">
    <property type="taxonomic scope" value="Eukaryota"/>
</dbReference>
<dbReference type="RefSeq" id="XP_007862025.1">
    <property type="nucleotide sequence ID" value="XM_007863834.1"/>
</dbReference>
<keyword evidence="3" id="KW-1185">Reference proteome</keyword>
<name>S7QI41_GLOTA</name>
<evidence type="ECO:0000313" key="3">
    <source>
        <dbReference type="Proteomes" id="UP000030669"/>
    </source>
</evidence>
<reference evidence="2 3" key="1">
    <citation type="journal article" date="2012" name="Science">
        <title>The Paleozoic origin of enzymatic lignin decomposition reconstructed from 31 fungal genomes.</title>
        <authorList>
            <person name="Floudas D."/>
            <person name="Binder M."/>
            <person name="Riley R."/>
            <person name="Barry K."/>
            <person name="Blanchette R.A."/>
            <person name="Henrissat B."/>
            <person name="Martinez A.T."/>
            <person name="Otillar R."/>
            <person name="Spatafora J.W."/>
            <person name="Yadav J.S."/>
            <person name="Aerts A."/>
            <person name="Benoit I."/>
            <person name="Boyd A."/>
            <person name="Carlson A."/>
            <person name="Copeland A."/>
            <person name="Coutinho P.M."/>
            <person name="de Vries R.P."/>
            <person name="Ferreira P."/>
            <person name="Findley K."/>
            <person name="Foster B."/>
            <person name="Gaskell J."/>
            <person name="Glotzer D."/>
            <person name="Gorecki P."/>
            <person name="Heitman J."/>
            <person name="Hesse C."/>
            <person name="Hori C."/>
            <person name="Igarashi K."/>
            <person name="Jurgens J.A."/>
            <person name="Kallen N."/>
            <person name="Kersten P."/>
            <person name="Kohler A."/>
            <person name="Kuees U."/>
            <person name="Kumar T.K.A."/>
            <person name="Kuo A."/>
            <person name="LaButti K."/>
            <person name="Larrondo L.F."/>
            <person name="Lindquist E."/>
            <person name="Ling A."/>
            <person name="Lombard V."/>
            <person name="Lucas S."/>
            <person name="Lundell T."/>
            <person name="Martin R."/>
            <person name="McLaughlin D.J."/>
            <person name="Morgenstern I."/>
            <person name="Morin E."/>
            <person name="Murat C."/>
            <person name="Nagy L.G."/>
            <person name="Nolan M."/>
            <person name="Ohm R.A."/>
            <person name="Patyshakuliyeva A."/>
            <person name="Rokas A."/>
            <person name="Ruiz-Duenas F.J."/>
            <person name="Sabat G."/>
            <person name="Salamov A."/>
            <person name="Samejima M."/>
            <person name="Schmutz J."/>
            <person name="Slot J.C."/>
            <person name="St John F."/>
            <person name="Stenlid J."/>
            <person name="Sun H."/>
            <person name="Sun S."/>
            <person name="Syed K."/>
            <person name="Tsang A."/>
            <person name="Wiebenga A."/>
            <person name="Young D."/>
            <person name="Pisabarro A."/>
            <person name="Eastwood D.C."/>
            <person name="Martin F."/>
            <person name="Cullen D."/>
            <person name="Grigoriev I.V."/>
            <person name="Hibbett D.S."/>
        </authorList>
    </citation>
    <scope>NUCLEOTIDE SEQUENCE [LARGE SCALE GENOMIC DNA]</scope>
    <source>
        <strain evidence="2 3">ATCC 11539</strain>
    </source>
</reference>
<feature type="compositionally biased region" description="Basic residues" evidence="1">
    <location>
        <begin position="293"/>
        <end position="303"/>
    </location>
</feature>